<reference evidence="4" key="1">
    <citation type="submission" date="2016-10" db="EMBL/GenBank/DDBJ databases">
        <authorList>
            <person name="Varghese N."/>
            <person name="Submissions S."/>
        </authorList>
    </citation>
    <scope>NUCLEOTIDE SEQUENCE [LARGE SCALE GENOMIC DNA]</scope>
    <source>
        <strain evidence="4">Gh-67</strain>
    </source>
</reference>
<sequence length="155" mass="17807">MELQVIDYQPQHAPYFEKFNKAWLEEYFSVEPFDKWVLENPDEAIIKTGGSIYFITSKQKIIGTVALRYIEDGVYELTKMAVDKDSRGAGAGQFLCQTGIDKARELGVKKLVLFSNRVLENAIHIYRKLGFTEIPVEPGTYKRADIMMEINFTNN</sequence>
<dbReference type="Pfam" id="PF00583">
    <property type="entry name" value="Acetyltransf_1"/>
    <property type="match status" value="1"/>
</dbReference>
<dbReference type="RefSeq" id="WP_091175973.1">
    <property type="nucleotide sequence ID" value="NZ_FNCG01000028.1"/>
</dbReference>
<dbReference type="STRING" id="551996.SAMN05192573_1287"/>
<evidence type="ECO:0000256" key="1">
    <source>
        <dbReference type="ARBA" id="ARBA00022679"/>
    </source>
</evidence>
<dbReference type="Proteomes" id="UP000199705">
    <property type="component" value="Unassembled WGS sequence"/>
</dbReference>
<dbReference type="InterPro" id="IPR000182">
    <property type="entry name" value="GNAT_dom"/>
</dbReference>
<keyword evidence="1 3" id="KW-0808">Transferase</keyword>
<dbReference type="PROSITE" id="PS51186">
    <property type="entry name" value="GNAT"/>
    <property type="match status" value="1"/>
</dbReference>
<dbReference type="InterPro" id="IPR050769">
    <property type="entry name" value="NAT_camello-type"/>
</dbReference>
<dbReference type="EMBL" id="FNCG01000028">
    <property type="protein sequence ID" value="SDI68815.1"/>
    <property type="molecule type" value="Genomic_DNA"/>
</dbReference>
<feature type="domain" description="N-acetyltransferase" evidence="2">
    <location>
        <begin position="3"/>
        <end position="153"/>
    </location>
</feature>
<name>A0A1G8MLV0_9SPHI</name>
<evidence type="ECO:0000313" key="4">
    <source>
        <dbReference type="Proteomes" id="UP000199705"/>
    </source>
</evidence>
<dbReference type="InterPro" id="IPR016181">
    <property type="entry name" value="Acyl_CoA_acyltransferase"/>
</dbReference>
<evidence type="ECO:0000313" key="3">
    <source>
        <dbReference type="EMBL" id="SDI68815.1"/>
    </source>
</evidence>
<accession>A0A1G8MLV0</accession>
<dbReference type="Gene3D" id="3.40.630.30">
    <property type="match status" value="1"/>
</dbReference>
<dbReference type="GO" id="GO:0008080">
    <property type="term" value="F:N-acetyltransferase activity"/>
    <property type="evidence" value="ECO:0007669"/>
    <property type="project" value="InterPro"/>
</dbReference>
<dbReference type="PANTHER" id="PTHR13947">
    <property type="entry name" value="GNAT FAMILY N-ACETYLTRANSFERASE"/>
    <property type="match status" value="1"/>
</dbReference>
<gene>
    <name evidence="3" type="ORF">SAMN05192573_1287</name>
</gene>
<organism evidence="3 4">
    <name type="scientific">Mucilaginibacter gossypii</name>
    <dbReference type="NCBI Taxonomy" id="551996"/>
    <lineage>
        <taxon>Bacteria</taxon>
        <taxon>Pseudomonadati</taxon>
        <taxon>Bacteroidota</taxon>
        <taxon>Sphingobacteriia</taxon>
        <taxon>Sphingobacteriales</taxon>
        <taxon>Sphingobacteriaceae</taxon>
        <taxon>Mucilaginibacter</taxon>
    </lineage>
</organism>
<dbReference type="SUPFAM" id="SSF55729">
    <property type="entry name" value="Acyl-CoA N-acyltransferases (Nat)"/>
    <property type="match status" value="1"/>
</dbReference>
<dbReference type="AlphaFoldDB" id="A0A1G8MLV0"/>
<protein>
    <submittedName>
        <fullName evidence="3">Acetyltransferase (GNAT) family protein</fullName>
    </submittedName>
</protein>
<dbReference type="PANTHER" id="PTHR13947:SF37">
    <property type="entry name" value="LD18367P"/>
    <property type="match status" value="1"/>
</dbReference>
<proteinExistence type="predicted"/>
<evidence type="ECO:0000259" key="2">
    <source>
        <dbReference type="PROSITE" id="PS51186"/>
    </source>
</evidence>
<dbReference type="CDD" id="cd04301">
    <property type="entry name" value="NAT_SF"/>
    <property type="match status" value="1"/>
</dbReference>
<keyword evidence="4" id="KW-1185">Reference proteome</keyword>